<dbReference type="SUPFAM" id="SSF52821">
    <property type="entry name" value="Rhodanese/Cell cycle control phosphatase"/>
    <property type="match status" value="1"/>
</dbReference>
<dbReference type="Proteomes" id="UP000789831">
    <property type="component" value="Unassembled WGS sequence"/>
</dbReference>
<dbReference type="Pfam" id="PF00581">
    <property type="entry name" value="Rhodanese"/>
    <property type="match status" value="1"/>
</dbReference>
<evidence type="ECO:0000259" key="1">
    <source>
        <dbReference type="PROSITE" id="PS50011"/>
    </source>
</evidence>
<evidence type="ECO:0000313" key="4">
    <source>
        <dbReference type="EMBL" id="CAG8485702.1"/>
    </source>
</evidence>
<dbReference type="FunFam" id="1.10.8.270:FF:000044">
    <property type="entry name" value="TBC Kinase homolog"/>
    <property type="match status" value="1"/>
</dbReference>
<dbReference type="GO" id="GO:0005096">
    <property type="term" value="F:GTPase activator activity"/>
    <property type="evidence" value="ECO:0007669"/>
    <property type="project" value="TreeGrafter"/>
</dbReference>
<feature type="domain" description="Rhodanese" evidence="3">
    <location>
        <begin position="740"/>
        <end position="829"/>
    </location>
</feature>
<feature type="domain" description="Rab-GAP TBC" evidence="2">
    <location>
        <begin position="434"/>
        <end position="622"/>
    </location>
</feature>
<dbReference type="PROSITE" id="PS50011">
    <property type="entry name" value="PROTEIN_KINASE_DOM"/>
    <property type="match status" value="1"/>
</dbReference>
<dbReference type="AlphaFoldDB" id="A0A9N8WIL8"/>
<dbReference type="Gene3D" id="1.10.472.80">
    <property type="entry name" value="Ypt/Rab-GAP domain of gyp1p, domain 3"/>
    <property type="match status" value="1"/>
</dbReference>
<dbReference type="InterPro" id="IPR035969">
    <property type="entry name" value="Rab-GAP_TBC_sf"/>
</dbReference>
<evidence type="ECO:0000313" key="5">
    <source>
        <dbReference type="Proteomes" id="UP000789831"/>
    </source>
</evidence>
<dbReference type="SMART" id="SM00164">
    <property type="entry name" value="TBC"/>
    <property type="match status" value="1"/>
</dbReference>
<gene>
    <name evidence="4" type="ORF">AGERDE_LOCUS3473</name>
</gene>
<evidence type="ECO:0000259" key="2">
    <source>
        <dbReference type="PROSITE" id="PS50086"/>
    </source>
</evidence>
<name>A0A9N8WIL8_9GLOM</name>
<dbReference type="PANTHER" id="PTHR22957:SF168">
    <property type="entry name" value="TBC DOMAIN-CONTAINING PROTEIN KINASE-LIKE PROTEIN"/>
    <property type="match status" value="1"/>
</dbReference>
<organism evidence="4 5">
    <name type="scientific">Ambispora gerdemannii</name>
    <dbReference type="NCBI Taxonomy" id="144530"/>
    <lineage>
        <taxon>Eukaryota</taxon>
        <taxon>Fungi</taxon>
        <taxon>Fungi incertae sedis</taxon>
        <taxon>Mucoromycota</taxon>
        <taxon>Glomeromycotina</taxon>
        <taxon>Glomeromycetes</taxon>
        <taxon>Archaeosporales</taxon>
        <taxon>Ambisporaceae</taxon>
        <taxon>Ambispora</taxon>
    </lineage>
</organism>
<proteinExistence type="predicted"/>
<dbReference type="PROSITE" id="PS50206">
    <property type="entry name" value="RHODANESE_3"/>
    <property type="match status" value="1"/>
</dbReference>
<accession>A0A9N8WIL8</accession>
<dbReference type="GO" id="GO:0005524">
    <property type="term" value="F:ATP binding"/>
    <property type="evidence" value="ECO:0007669"/>
    <property type="project" value="InterPro"/>
</dbReference>
<dbReference type="InterPro" id="IPR001763">
    <property type="entry name" value="Rhodanese-like_dom"/>
</dbReference>
<dbReference type="InterPro" id="IPR011009">
    <property type="entry name" value="Kinase-like_dom_sf"/>
</dbReference>
<dbReference type="GO" id="GO:0004672">
    <property type="term" value="F:protein kinase activity"/>
    <property type="evidence" value="ECO:0007669"/>
    <property type="project" value="InterPro"/>
</dbReference>
<dbReference type="SMART" id="SM00220">
    <property type="entry name" value="S_TKc"/>
    <property type="match status" value="1"/>
</dbReference>
<dbReference type="Gene3D" id="1.10.8.270">
    <property type="entry name" value="putative rabgap domain of human tbc1 domain family member 14 like domains"/>
    <property type="match status" value="1"/>
</dbReference>
<dbReference type="EMBL" id="CAJVPL010000344">
    <property type="protein sequence ID" value="CAG8485702.1"/>
    <property type="molecule type" value="Genomic_DNA"/>
</dbReference>
<dbReference type="InterPro" id="IPR036873">
    <property type="entry name" value="Rhodanese-like_dom_sf"/>
</dbReference>
<dbReference type="Pfam" id="PF00566">
    <property type="entry name" value="RabGAP-TBC"/>
    <property type="match status" value="1"/>
</dbReference>
<keyword evidence="5" id="KW-1185">Reference proteome</keyword>
<sequence length="861" mass="98588">MATFATDKDLSIHVQKDVQLGVDNFFATTRTQDKVGQNGLPLTPATTEITLLHPDLCDYVEIVKGKHDRLFVIFEYHNDNFGKLYSQSEDENTHILSVSIDEIRKWAFQILNALSYLNDNNIIHHNLAPHNILNVKLADYGFFYMTGEGADVDFPIGYPHYLPPEAIYKSESPYSSGKIDVWSIGVIFAELFTSSLFWEGNDKDIEKIFTSLWKLQLLGKNQEDEEVWDSSSVCQLGINEAIVKFLQGTSSEEEDPQYVEFRQFIRACLESQLLDIDEDNNPVITTANNNHDNKMTTKENDVLYGIPLSQIYYFWKLAGGDVESELAKRGLLLSTPPIERIPRTVKVFDGKEEGTSKDTAFLFSDTIYTLSLKELRQRLEVATGPNREPFEWDTDYFLVVDTDDMNFLRVSLFSELLREYPTSRDEIIHHAKVDIPPFLRGKIWAAILGVMGDYQTVYDAYDKEAEQENATDRQIDVDVPRCHQYHQLLSSPVGHEKLRRLLKCFVTANSKLLVYWQGLDSLCAPFLTLNFNDEALTFNCLQTFIPKFLKDVFLFDNSAVIQEYLAVFRHLLSFHDPELSSHLNKIGYLPDLYAIPWFLTLFTHVFPLDKTYHLWDKLLVGPSSLPLFAGISILRQLRDVLLKSEFNECLTVFSESFPEVDIEKCIQSALSMCKVTPPSVIFRVHDPNSQPHHQSKDEEFQVADHPNQRWWEQPIPVEVKKSELAPRISLKDLVKLKNYVLVIDTRGEEEFNRGHFPLSFNVNPAHLDYVAQTLRQQKKKYHIVLAKRGDSGPQFANDLVNACFPRVAVLTGGIDVMRVDAAEGVPVCSCRPVKNNVPGSKNNKEFPITISKCKKNLMKRE</sequence>
<dbReference type="CDD" id="cd00158">
    <property type="entry name" value="RHOD"/>
    <property type="match status" value="1"/>
</dbReference>
<dbReference type="SMART" id="SM00450">
    <property type="entry name" value="RHOD"/>
    <property type="match status" value="1"/>
</dbReference>
<protein>
    <submittedName>
        <fullName evidence="4">2067_t:CDS:1</fullName>
    </submittedName>
</protein>
<dbReference type="OrthoDB" id="1668230at2759"/>
<dbReference type="Gene3D" id="3.40.250.10">
    <property type="entry name" value="Rhodanese-like domain"/>
    <property type="match status" value="1"/>
</dbReference>
<dbReference type="SUPFAM" id="SSF56112">
    <property type="entry name" value="Protein kinase-like (PK-like)"/>
    <property type="match status" value="1"/>
</dbReference>
<dbReference type="SUPFAM" id="SSF47923">
    <property type="entry name" value="Ypt/Rab-GAP domain of gyp1p"/>
    <property type="match status" value="2"/>
</dbReference>
<reference evidence="4" key="1">
    <citation type="submission" date="2021-06" db="EMBL/GenBank/DDBJ databases">
        <authorList>
            <person name="Kallberg Y."/>
            <person name="Tangrot J."/>
            <person name="Rosling A."/>
        </authorList>
    </citation>
    <scope>NUCLEOTIDE SEQUENCE</scope>
    <source>
        <strain evidence="4">MT106</strain>
    </source>
</reference>
<dbReference type="PROSITE" id="PS50086">
    <property type="entry name" value="TBC_RABGAP"/>
    <property type="match status" value="1"/>
</dbReference>
<dbReference type="InterPro" id="IPR000195">
    <property type="entry name" value="Rab-GAP-TBC_dom"/>
</dbReference>
<comment type="caution">
    <text evidence="4">The sequence shown here is derived from an EMBL/GenBank/DDBJ whole genome shotgun (WGS) entry which is preliminary data.</text>
</comment>
<dbReference type="PANTHER" id="PTHR22957">
    <property type="entry name" value="TBC1 DOMAIN FAMILY MEMBER GTPASE-ACTIVATING PROTEIN"/>
    <property type="match status" value="1"/>
</dbReference>
<dbReference type="Pfam" id="PF00069">
    <property type="entry name" value="Pkinase"/>
    <property type="match status" value="1"/>
</dbReference>
<dbReference type="Gene3D" id="1.10.510.10">
    <property type="entry name" value="Transferase(Phosphotransferase) domain 1"/>
    <property type="match status" value="1"/>
</dbReference>
<feature type="domain" description="Protein kinase" evidence="1">
    <location>
        <begin position="1"/>
        <end position="294"/>
    </location>
</feature>
<dbReference type="InterPro" id="IPR000719">
    <property type="entry name" value="Prot_kinase_dom"/>
</dbReference>
<evidence type="ECO:0000259" key="3">
    <source>
        <dbReference type="PROSITE" id="PS50206"/>
    </source>
</evidence>